<evidence type="ECO:0000313" key="4">
    <source>
        <dbReference type="Proteomes" id="UP001595886"/>
    </source>
</evidence>
<protein>
    <submittedName>
        <fullName evidence="3">Histidine phosphatase family protein</fullName>
    </submittedName>
</protein>
<dbReference type="Pfam" id="PF00300">
    <property type="entry name" value="His_Phos_1"/>
    <property type="match status" value="2"/>
</dbReference>
<dbReference type="CDD" id="cd07067">
    <property type="entry name" value="HP_PGM_like"/>
    <property type="match status" value="1"/>
</dbReference>
<accession>A0ABV9QXU1</accession>
<keyword evidence="4" id="KW-1185">Reference proteome</keyword>
<keyword evidence="2" id="KW-0732">Signal</keyword>
<reference evidence="4" key="1">
    <citation type="journal article" date="2019" name="Int. J. Syst. Evol. Microbiol.">
        <title>The Global Catalogue of Microorganisms (GCM) 10K type strain sequencing project: providing services to taxonomists for standard genome sequencing and annotation.</title>
        <authorList>
            <consortium name="The Broad Institute Genomics Platform"/>
            <consortium name="The Broad Institute Genome Sequencing Center for Infectious Disease"/>
            <person name="Wu L."/>
            <person name="Ma J."/>
        </authorList>
    </citation>
    <scope>NUCLEOTIDE SEQUENCE [LARGE SCALE GENOMIC DNA]</scope>
    <source>
        <strain evidence="4">CCUG 30340</strain>
    </source>
</reference>
<evidence type="ECO:0000313" key="3">
    <source>
        <dbReference type="EMBL" id="MFC4821601.1"/>
    </source>
</evidence>
<organism evidence="3 4">
    <name type="scientific">Dokdonella ginsengisoli</name>
    <dbReference type="NCBI Taxonomy" id="363846"/>
    <lineage>
        <taxon>Bacteria</taxon>
        <taxon>Pseudomonadati</taxon>
        <taxon>Pseudomonadota</taxon>
        <taxon>Gammaproteobacteria</taxon>
        <taxon>Lysobacterales</taxon>
        <taxon>Rhodanobacteraceae</taxon>
        <taxon>Dokdonella</taxon>
    </lineage>
</organism>
<name>A0ABV9QXU1_9GAMM</name>
<feature type="chain" id="PRO_5046792162" evidence="2">
    <location>
        <begin position="21"/>
        <end position="242"/>
    </location>
</feature>
<dbReference type="SUPFAM" id="SSF53254">
    <property type="entry name" value="Phosphoglycerate mutase-like"/>
    <property type="match status" value="1"/>
</dbReference>
<proteinExistence type="predicted"/>
<dbReference type="PANTHER" id="PTHR20935:SF0">
    <property type="entry name" value="SERINE_THREONINE-PROTEIN PHOSPHATASE PGAM5, MITOCHONDRIAL"/>
    <property type="match status" value="1"/>
</dbReference>
<feature type="signal peptide" evidence="2">
    <location>
        <begin position="1"/>
        <end position="20"/>
    </location>
</feature>
<dbReference type="RefSeq" id="WP_380021876.1">
    <property type="nucleotide sequence ID" value="NZ_JBHSHD010000010.1"/>
</dbReference>
<dbReference type="InterPro" id="IPR013078">
    <property type="entry name" value="His_Pase_superF_clade-1"/>
</dbReference>
<dbReference type="Gene3D" id="3.40.50.1240">
    <property type="entry name" value="Phosphoglycerate mutase-like"/>
    <property type="match status" value="1"/>
</dbReference>
<dbReference type="PANTHER" id="PTHR20935">
    <property type="entry name" value="PHOSPHOGLYCERATE MUTASE-RELATED"/>
    <property type="match status" value="1"/>
</dbReference>
<evidence type="ECO:0000256" key="2">
    <source>
        <dbReference type="SAM" id="SignalP"/>
    </source>
</evidence>
<dbReference type="Proteomes" id="UP001595886">
    <property type="component" value="Unassembled WGS sequence"/>
</dbReference>
<sequence>MFRPIFFVLAVALFSATAAAEPSPAAPAVREIVLVRHGNYTPDASVDEKIGPPLSPIGVAQARLAGARLRGELTRPDGLHVSPMQRARDTAAAIGAEFPGRGFEVLDDLAECTPPTRRAEVMAKEKPEDAAACKARLDRLFATWFRPAQGAARTDVFVCHGNVIRYLVTRALGVDSAAWLEMSVGHASLTRIRVEPDGRFKVIAVGDVGHIPQNLRTGASGDADRSLAAPELELTRAGGSGG</sequence>
<evidence type="ECO:0000256" key="1">
    <source>
        <dbReference type="ARBA" id="ARBA00022801"/>
    </source>
</evidence>
<dbReference type="SMART" id="SM00855">
    <property type="entry name" value="PGAM"/>
    <property type="match status" value="1"/>
</dbReference>
<comment type="caution">
    <text evidence="3">The sequence shown here is derived from an EMBL/GenBank/DDBJ whole genome shotgun (WGS) entry which is preliminary data.</text>
</comment>
<gene>
    <name evidence="3" type="ORF">ACFO6Q_14800</name>
</gene>
<keyword evidence="1" id="KW-0378">Hydrolase</keyword>
<dbReference type="EMBL" id="JBHSHD010000010">
    <property type="protein sequence ID" value="MFC4821601.1"/>
    <property type="molecule type" value="Genomic_DNA"/>
</dbReference>
<dbReference type="InterPro" id="IPR051021">
    <property type="entry name" value="Mito_Ser/Thr_phosphatase"/>
</dbReference>
<dbReference type="InterPro" id="IPR029033">
    <property type="entry name" value="His_PPase_superfam"/>
</dbReference>